<evidence type="ECO:0000313" key="5">
    <source>
        <dbReference type="Proteomes" id="UP000824229"/>
    </source>
</evidence>
<evidence type="ECO:0000313" key="4">
    <source>
        <dbReference type="EMBL" id="MBU3805029.1"/>
    </source>
</evidence>
<evidence type="ECO:0000259" key="3">
    <source>
        <dbReference type="PROSITE" id="PS50977"/>
    </source>
</evidence>
<dbReference type="InterPro" id="IPR001647">
    <property type="entry name" value="HTH_TetR"/>
</dbReference>
<name>A0A9E2KCL5_9FIRM</name>
<organism evidence="4 5">
    <name type="scientific">Candidatus Cellulosilyticum pullistercoris</name>
    <dbReference type="NCBI Taxonomy" id="2838521"/>
    <lineage>
        <taxon>Bacteria</taxon>
        <taxon>Bacillati</taxon>
        <taxon>Bacillota</taxon>
        <taxon>Clostridia</taxon>
        <taxon>Lachnospirales</taxon>
        <taxon>Cellulosilyticaceae</taxon>
        <taxon>Cellulosilyticum</taxon>
    </lineage>
</organism>
<dbReference type="EMBL" id="JAHLFQ010000230">
    <property type="protein sequence ID" value="MBU3805029.1"/>
    <property type="molecule type" value="Genomic_DNA"/>
</dbReference>
<dbReference type="SUPFAM" id="SSF46689">
    <property type="entry name" value="Homeodomain-like"/>
    <property type="match status" value="1"/>
</dbReference>
<accession>A0A9E2KCL5</accession>
<proteinExistence type="predicted"/>
<reference evidence="4" key="1">
    <citation type="journal article" date="2021" name="PeerJ">
        <title>Extensive microbial diversity within the chicken gut microbiome revealed by metagenomics and culture.</title>
        <authorList>
            <person name="Gilroy R."/>
            <person name="Ravi A."/>
            <person name="Getino M."/>
            <person name="Pursley I."/>
            <person name="Horton D.L."/>
            <person name="Alikhan N.F."/>
            <person name="Baker D."/>
            <person name="Gharbi K."/>
            <person name="Hall N."/>
            <person name="Watson M."/>
            <person name="Adriaenssens E.M."/>
            <person name="Foster-Nyarko E."/>
            <person name="Jarju S."/>
            <person name="Secka A."/>
            <person name="Antonio M."/>
            <person name="Oren A."/>
            <person name="Chaudhuri R.R."/>
            <person name="La Ragione R."/>
            <person name="Hildebrand F."/>
            <person name="Pallen M.J."/>
        </authorList>
    </citation>
    <scope>NUCLEOTIDE SEQUENCE</scope>
    <source>
        <strain evidence="4">B5-657</strain>
    </source>
</reference>
<dbReference type="InterPro" id="IPR009057">
    <property type="entry name" value="Homeodomain-like_sf"/>
</dbReference>
<dbReference type="GO" id="GO:0003677">
    <property type="term" value="F:DNA binding"/>
    <property type="evidence" value="ECO:0007669"/>
    <property type="project" value="UniProtKB-UniRule"/>
</dbReference>
<sequence>MMYQSLENFSLRKINYVKTRTTILKTTANLLKQKEFLDITVDEICQKAQISRGTFFNYFSTKEHIFHYFIRIFTIKIALRMQKWNDKMSFEDKLDAIYEWFLEEKQYTKFISSYINFVLTVGEEANEMKLIDAEFVYFFDDIKEEEYAYYNDLTLNKLFMQICKDAKEKGEINLPYNEPELSSLVIGVITGSYLSDHVNPEQKHLKVFNRIWKD</sequence>
<dbReference type="PANTHER" id="PTHR43479">
    <property type="entry name" value="ACREF/ENVCD OPERON REPRESSOR-RELATED"/>
    <property type="match status" value="1"/>
</dbReference>
<feature type="DNA-binding region" description="H-T-H motif" evidence="2">
    <location>
        <begin position="40"/>
        <end position="59"/>
    </location>
</feature>
<evidence type="ECO:0000256" key="2">
    <source>
        <dbReference type="PROSITE-ProRule" id="PRU00335"/>
    </source>
</evidence>
<comment type="caution">
    <text evidence="4">The sequence shown here is derived from an EMBL/GenBank/DDBJ whole genome shotgun (WGS) entry which is preliminary data.</text>
</comment>
<dbReference type="PROSITE" id="PS50977">
    <property type="entry name" value="HTH_TETR_2"/>
    <property type="match status" value="1"/>
</dbReference>
<dbReference type="InterPro" id="IPR050624">
    <property type="entry name" value="HTH-type_Tx_Regulator"/>
</dbReference>
<reference evidence="4" key="2">
    <citation type="submission" date="2021-04" db="EMBL/GenBank/DDBJ databases">
        <authorList>
            <person name="Gilroy R."/>
        </authorList>
    </citation>
    <scope>NUCLEOTIDE SEQUENCE</scope>
    <source>
        <strain evidence="4">B5-657</strain>
    </source>
</reference>
<dbReference type="PANTHER" id="PTHR43479:SF11">
    <property type="entry name" value="ACREF_ENVCD OPERON REPRESSOR-RELATED"/>
    <property type="match status" value="1"/>
</dbReference>
<dbReference type="Pfam" id="PF00440">
    <property type="entry name" value="TetR_N"/>
    <property type="match status" value="1"/>
</dbReference>
<keyword evidence="1 2" id="KW-0238">DNA-binding</keyword>
<dbReference type="AlphaFoldDB" id="A0A9E2KCL5"/>
<gene>
    <name evidence="4" type="ORF">H9872_09780</name>
</gene>
<protein>
    <submittedName>
        <fullName evidence="4">TetR/AcrR family transcriptional regulator</fullName>
    </submittedName>
</protein>
<feature type="domain" description="HTH tetR-type" evidence="3">
    <location>
        <begin position="17"/>
        <end position="77"/>
    </location>
</feature>
<evidence type="ECO:0000256" key="1">
    <source>
        <dbReference type="ARBA" id="ARBA00023125"/>
    </source>
</evidence>
<dbReference type="Gene3D" id="1.10.357.10">
    <property type="entry name" value="Tetracycline Repressor, domain 2"/>
    <property type="match status" value="1"/>
</dbReference>
<dbReference type="Proteomes" id="UP000824229">
    <property type="component" value="Unassembled WGS sequence"/>
</dbReference>